<dbReference type="OrthoDB" id="421671at2759"/>
<proteinExistence type="predicted"/>
<evidence type="ECO:0000313" key="2">
    <source>
        <dbReference type="Proteomes" id="UP000001568"/>
    </source>
</evidence>
<accession>A4RWT8</accession>
<dbReference type="Pfam" id="PF14234">
    <property type="entry name" value="DUF4336"/>
    <property type="match status" value="1"/>
</dbReference>
<dbReference type="Proteomes" id="UP000001568">
    <property type="component" value="Chromosome 4"/>
</dbReference>
<sequence length="389" mass="43092">MAAASAAALRATGANAADDDARRLFEQRFPVLFKPFIGRGTRATVKRTIVPGQMWAFEQNIELGPLETTIRCVTCKLSDGSLWVHAPLAPTEEFFEFVESCGDGTSACVRYVVVPTYALEHKIFAKDALARWRGAKLYASPGQFTFPIRDVSDEIVFGKKVDFVLQGSDLDVRSPVAVPWKDEIEFETLEAGTFDVGSTKQTIYETAFFHKPSKTLIVTDALAQIPIDPPEANSVEKLLVVSQRSTADPVPEDTPEARRAGWEKTALLVSYFFPEHEELDPAAPGTVIWTDGWHDNFQALAGRLLVPPVVRTLLYAQNPNAVRRWVAAVSSRWDFERVVPAHWEAPLACSPGDFKRAFAFLDDDAIDAFPEGDLKRGLQPVADIVLKKK</sequence>
<dbReference type="GeneID" id="5001587"/>
<reference evidence="1 2" key="1">
    <citation type="journal article" date="2007" name="Proc. Natl. Acad. Sci. U.S.A.">
        <title>The tiny eukaryote Ostreococcus provides genomic insights into the paradox of plankton speciation.</title>
        <authorList>
            <person name="Palenik B."/>
            <person name="Grimwood J."/>
            <person name="Aerts A."/>
            <person name="Rouze P."/>
            <person name="Salamov A."/>
            <person name="Putnam N."/>
            <person name="Dupont C."/>
            <person name="Jorgensen R."/>
            <person name="Derelle E."/>
            <person name="Rombauts S."/>
            <person name="Zhou K."/>
            <person name="Otillar R."/>
            <person name="Merchant S.S."/>
            <person name="Podell S."/>
            <person name="Gaasterland T."/>
            <person name="Napoli C."/>
            <person name="Gendler K."/>
            <person name="Manuell A."/>
            <person name="Tai V."/>
            <person name="Vallon O."/>
            <person name="Piganeau G."/>
            <person name="Jancek S."/>
            <person name="Heijde M."/>
            <person name="Jabbari K."/>
            <person name="Bowler C."/>
            <person name="Lohr M."/>
            <person name="Robbens S."/>
            <person name="Werner G."/>
            <person name="Dubchak I."/>
            <person name="Pazour G.J."/>
            <person name="Ren Q."/>
            <person name="Paulsen I."/>
            <person name="Delwiche C."/>
            <person name="Schmutz J."/>
            <person name="Rokhsar D."/>
            <person name="Van de Peer Y."/>
            <person name="Moreau H."/>
            <person name="Grigoriev I.V."/>
        </authorList>
    </citation>
    <scope>NUCLEOTIDE SEQUENCE [LARGE SCALE GENOMIC DNA]</scope>
    <source>
        <strain evidence="1 2">CCE9901</strain>
    </source>
</reference>
<dbReference type="Gramene" id="ABO95683">
    <property type="protein sequence ID" value="ABO95683"/>
    <property type="gene ID" value="OSTLU_37092"/>
</dbReference>
<organism evidence="1 2">
    <name type="scientific">Ostreococcus lucimarinus (strain CCE9901)</name>
    <dbReference type="NCBI Taxonomy" id="436017"/>
    <lineage>
        <taxon>Eukaryota</taxon>
        <taxon>Viridiplantae</taxon>
        <taxon>Chlorophyta</taxon>
        <taxon>Mamiellophyceae</taxon>
        <taxon>Mamiellales</taxon>
        <taxon>Bathycoccaceae</taxon>
        <taxon>Ostreococcus</taxon>
    </lineage>
</organism>
<dbReference type="PANTHER" id="PTHR33835">
    <property type="entry name" value="YALI0C07656P"/>
    <property type="match status" value="1"/>
</dbReference>
<dbReference type="OMA" id="FFPEHEE"/>
<dbReference type="eggNOG" id="ENOG502QU5X">
    <property type="taxonomic scope" value="Eukaryota"/>
</dbReference>
<keyword evidence="2" id="KW-1185">Reference proteome</keyword>
<dbReference type="RefSeq" id="XP_001417390.1">
    <property type="nucleotide sequence ID" value="XM_001417353.1"/>
</dbReference>
<name>A4RWT8_OSTLU</name>
<gene>
    <name evidence="1" type="ORF">OSTLU_37092</name>
</gene>
<protein>
    <submittedName>
        <fullName evidence="1">Uncharacterized protein</fullName>
    </submittedName>
</protein>
<dbReference type="EMBL" id="CP000584">
    <property type="protein sequence ID" value="ABO95683.1"/>
    <property type="molecule type" value="Genomic_DNA"/>
</dbReference>
<evidence type="ECO:0000313" key="1">
    <source>
        <dbReference type="EMBL" id="ABO95683.1"/>
    </source>
</evidence>
<dbReference type="AlphaFoldDB" id="A4RWT8"/>
<dbReference type="PANTHER" id="PTHR33835:SF2">
    <property type="entry name" value="LYSINE-TRNA LIGASE"/>
    <property type="match status" value="1"/>
</dbReference>
<dbReference type="HOGENOM" id="CLU_042215_1_0_1"/>
<dbReference type="InterPro" id="IPR025638">
    <property type="entry name" value="DUF4336"/>
</dbReference>
<dbReference type="KEGG" id="olu:OSTLU_37092"/>